<proteinExistence type="predicted"/>
<sequence length="146" mass="17168">MEEVYSAITTWAANVNNVYQRNSDTIRDCYQRVCVFYQEVVDTIRIDGTIEPENNTRLFTAMEEVAPLFLGDLYGQIIQFADDADQQRRALTRLLDVHWSRHEVPLPHKCYDTNCPIQNSRPHRASRLPRPNRQVRRVDKHRTVIV</sequence>
<name>A0A9P7Q0G5_9HYPO</name>
<comment type="caution">
    <text evidence="1">The sequence shown here is derived from an EMBL/GenBank/DDBJ whole genome shotgun (WGS) entry which is preliminary data.</text>
</comment>
<evidence type="ECO:0000313" key="2">
    <source>
        <dbReference type="Proteomes" id="UP000732380"/>
    </source>
</evidence>
<gene>
    <name evidence="1" type="ORF">E4U13_003290</name>
</gene>
<dbReference type="Proteomes" id="UP000732380">
    <property type="component" value="Unassembled WGS sequence"/>
</dbReference>
<dbReference type="AlphaFoldDB" id="A0A9P7Q0G5"/>
<evidence type="ECO:0000313" key="1">
    <source>
        <dbReference type="EMBL" id="KAG6114572.1"/>
    </source>
</evidence>
<protein>
    <submittedName>
        <fullName evidence="1">Uncharacterized protein</fullName>
    </submittedName>
</protein>
<dbReference type="EMBL" id="SRQM01000259">
    <property type="protein sequence ID" value="KAG6114572.1"/>
    <property type="molecule type" value="Genomic_DNA"/>
</dbReference>
<accession>A0A9P7Q0G5</accession>
<keyword evidence="2" id="KW-1185">Reference proteome</keyword>
<reference evidence="1 2" key="1">
    <citation type="journal article" date="2020" name="bioRxiv">
        <title>Whole genome comparisons of ergot fungi reveals the divergence and evolution of species within the genus Claviceps are the result of varying mechanisms driving genome evolution and host range expansion.</title>
        <authorList>
            <person name="Wyka S.A."/>
            <person name="Mondo S.J."/>
            <person name="Liu M."/>
            <person name="Dettman J."/>
            <person name="Nalam V."/>
            <person name="Broders K.D."/>
        </authorList>
    </citation>
    <scope>NUCLEOTIDE SEQUENCE [LARGE SCALE GENOMIC DNA]</scope>
    <source>
        <strain evidence="1 2">LM576</strain>
    </source>
</reference>
<organism evidence="1 2">
    <name type="scientific">Claviceps humidiphila</name>
    <dbReference type="NCBI Taxonomy" id="1294629"/>
    <lineage>
        <taxon>Eukaryota</taxon>
        <taxon>Fungi</taxon>
        <taxon>Dikarya</taxon>
        <taxon>Ascomycota</taxon>
        <taxon>Pezizomycotina</taxon>
        <taxon>Sordariomycetes</taxon>
        <taxon>Hypocreomycetidae</taxon>
        <taxon>Hypocreales</taxon>
        <taxon>Clavicipitaceae</taxon>
        <taxon>Claviceps</taxon>
    </lineage>
</organism>